<name>A0A4S8KRL6_DENBC</name>
<feature type="region of interest" description="Disordered" evidence="1">
    <location>
        <begin position="39"/>
        <end position="68"/>
    </location>
</feature>
<keyword evidence="2" id="KW-1133">Transmembrane helix</keyword>
<dbReference type="EMBL" id="ML180196">
    <property type="protein sequence ID" value="THU78417.1"/>
    <property type="molecule type" value="Genomic_DNA"/>
</dbReference>
<evidence type="ECO:0000256" key="1">
    <source>
        <dbReference type="SAM" id="MobiDB-lite"/>
    </source>
</evidence>
<evidence type="ECO:0000313" key="3">
    <source>
        <dbReference type="EMBL" id="THU78417.1"/>
    </source>
</evidence>
<sequence>MATWTDILSLVVTVAVFGGIVVGVLAVVRSFSEGVKSTKEKLKERGVDVSKGGVSVKTSKRMDRESYVDATQRGIIRAMGASSIGKSSQIPQSPPTSANTSSVPSSAALSPPAIQRTLSASSTGSTVSSNGSAKKGFFRRRKE</sequence>
<feature type="transmembrane region" description="Helical" evidence="2">
    <location>
        <begin position="6"/>
        <end position="28"/>
    </location>
</feature>
<feature type="compositionally biased region" description="Polar residues" evidence="1">
    <location>
        <begin position="84"/>
        <end position="100"/>
    </location>
</feature>
<feature type="compositionally biased region" description="Basic and acidic residues" evidence="1">
    <location>
        <begin position="39"/>
        <end position="48"/>
    </location>
</feature>
<dbReference type="OrthoDB" id="2505950at2759"/>
<evidence type="ECO:0000256" key="2">
    <source>
        <dbReference type="SAM" id="Phobius"/>
    </source>
</evidence>
<keyword evidence="4" id="KW-1185">Reference proteome</keyword>
<gene>
    <name evidence="3" type="ORF">K435DRAFT_57313</name>
</gene>
<proteinExistence type="predicted"/>
<reference evidence="3 4" key="1">
    <citation type="journal article" date="2019" name="Nat. Ecol. Evol.">
        <title>Megaphylogeny resolves global patterns of mushroom evolution.</title>
        <authorList>
            <person name="Varga T."/>
            <person name="Krizsan K."/>
            <person name="Foldi C."/>
            <person name="Dima B."/>
            <person name="Sanchez-Garcia M."/>
            <person name="Sanchez-Ramirez S."/>
            <person name="Szollosi G.J."/>
            <person name="Szarkandi J.G."/>
            <person name="Papp V."/>
            <person name="Albert L."/>
            <person name="Andreopoulos W."/>
            <person name="Angelini C."/>
            <person name="Antonin V."/>
            <person name="Barry K.W."/>
            <person name="Bougher N.L."/>
            <person name="Buchanan P."/>
            <person name="Buyck B."/>
            <person name="Bense V."/>
            <person name="Catcheside P."/>
            <person name="Chovatia M."/>
            <person name="Cooper J."/>
            <person name="Damon W."/>
            <person name="Desjardin D."/>
            <person name="Finy P."/>
            <person name="Geml J."/>
            <person name="Haridas S."/>
            <person name="Hughes K."/>
            <person name="Justo A."/>
            <person name="Karasinski D."/>
            <person name="Kautmanova I."/>
            <person name="Kiss B."/>
            <person name="Kocsube S."/>
            <person name="Kotiranta H."/>
            <person name="LaButti K.M."/>
            <person name="Lechner B.E."/>
            <person name="Liimatainen K."/>
            <person name="Lipzen A."/>
            <person name="Lukacs Z."/>
            <person name="Mihaltcheva S."/>
            <person name="Morgado L.N."/>
            <person name="Niskanen T."/>
            <person name="Noordeloos M.E."/>
            <person name="Ohm R.A."/>
            <person name="Ortiz-Santana B."/>
            <person name="Ovrebo C."/>
            <person name="Racz N."/>
            <person name="Riley R."/>
            <person name="Savchenko A."/>
            <person name="Shiryaev A."/>
            <person name="Soop K."/>
            <person name="Spirin V."/>
            <person name="Szebenyi C."/>
            <person name="Tomsovsky M."/>
            <person name="Tulloss R.E."/>
            <person name="Uehling J."/>
            <person name="Grigoriev I.V."/>
            <person name="Vagvolgyi C."/>
            <person name="Papp T."/>
            <person name="Martin F.M."/>
            <person name="Miettinen O."/>
            <person name="Hibbett D.S."/>
            <person name="Nagy L.G."/>
        </authorList>
    </citation>
    <scope>NUCLEOTIDE SEQUENCE [LARGE SCALE GENOMIC DNA]</scope>
    <source>
        <strain evidence="3 4">CBS 962.96</strain>
    </source>
</reference>
<accession>A0A4S8KRL6</accession>
<feature type="region of interest" description="Disordered" evidence="1">
    <location>
        <begin position="80"/>
        <end position="143"/>
    </location>
</feature>
<keyword evidence="2" id="KW-0812">Transmembrane</keyword>
<organism evidence="3 4">
    <name type="scientific">Dendrothele bispora (strain CBS 962.96)</name>
    <dbReference type="NCBI Taxonomy" id="1314807"/>
    <lineage>
        <taxon>Eukaryota</taxon>
        <taxon>Fungi</taxon>
        <taxon>Dikarya</taxon>
        <taxon>Basidiomycota</taxon>
        <taxon>Agaricomycotina</taxon>
        <taxon>Agaricomycetes</taxon>
        <taxon>Agaricomycetidae</taxon>
        <taxon>Agaricales</taxon>
        <taxon>Agaricales incertae sedis</taxon>
        <taxon>Dendrothele</taxon>
    </lineage>
</organism>
<keyword evidence="2" id="KW-0472">Membrane</keyword>
<evidence type="ECO:0000313" key="4">
    <source>
        <dbReference type="Proteomes" id="UP000297245"/>
    </source>
</evidence>
<dbReference type="Proteomes" id="UP000297245">
    <property type="component" value="Unassembled WGS sequence"/>
</dbReference>
<feature type="compositionally biased region" description="Low complexity" evidence="1">
    <location>
        <begin position="101"/>
        <end position="133"/>
    </location>
</feature>
<protein>
    <submittedName>
        <fullName evidence="3">Uncharacterized protein</fullName>
    </submittedName>
</protein>
<dbReference type="AlphaFoldDB" id="A0A4S8KRL6"/>